<keyword evidence="4" id="KW-1185">Reference proteome</keyword>
<feature type="compositionally biased region" description="Low complexity" evidence="2">
    <location>
        <begin position="1"/>
        <end position="19"/>
    </location>
</feature>
<accession>A0A9P5TXC7</accession>
<dbReference type="Proteomes" id="UP000772434">
    <property type="component" value="Unassembled WGS sequence"/>
</dbReference>
<proteinExistence type="predicted"/>
<dbReference type="AlphaFoldDB" id="A0A9P5TXC7"/>
<organism evidence="3 4">
    <name type="scientific">Rhodocollybia butyracea</name>
    <dbReference type="NCBI Taxonomy" id="206335"/>
    <lineage>
        <taxon>Eukaryota</taxon>
        <taxon>Fungi</taxon>
        <taxon>Dikarya</taxon>
        <taxon>Basidiomycota</taxon>
        <taxon>Agaricomycotina</taxon>
        <taxon>Agaricomycetes</taxon>
        <taxon>Agaricomycetidae</taxon>
        <taxon>Agaricales</taxon>
        <taxon>Marasmiineae</taxon>
        <taxon>Omphalotaceae</taxon>
        <taxon>Rhodocollybia</taxon>
    </lineage>
</organism>
<evidence type="ECO:0000256" key="2">
    <source>
        <dbReference type="SAM" id="MobiDB-lite"/>
    </source>
</evidence>
<evidence type="ECO:0000313" key="4">
    <source>
        <dbReference type="Proteomes" id="UP000772434"/>
    </source>
</evidence>
<comment type="caution">
    <text evidence="3">The sequence shown here is derived from an EMBL/GenBank/DDBJ whole genome shotgun (WGS) entry which is preliminary data.</text>
</comment>
<evidence type="ECO:0000313" key="3">
    <source>
        <dbReference type="EMBL" id="KAF9056806.1"/>
    </source>
</evidence>
<gene>
    <name evidence="3" type="ORF">BDP27DRAFT_1373192</name>
</gene>
<protein>
    <submittedName>
        <fullName evidence="3">Uncharacterized protein</fullName>
    </submittedName>
</protein>
<sequence length="152" mass="16973">MPLSISTATLPSPPTTASSGTKRALEVVSPHPPSRPYKISWTSRAWLPRYSFGEGIEVTSTGDANEDLCFKNEELRAAFNFRLAEHTRHCQTIEDLEQRLEKEQDKCGDLEARVEDMEKVLDTVRAMGAILSTPCLPPHTQTSPYSQTLKRA</sequence>
<feature type="region of interest" description="Disordered" evidence="2">
    <location>
        <begin position="1"/>
        <end position="29"/>
    </location>
</feature>
<reference evidence="3" key="1">
    <citation type="submission" date="2020-11" db="EMBL/GenBank/DDBJ databases">
        <authorList>
            <consortium name="DOE Joint Genome Institute"/>
            <person name="Ahrendt S."/>
            <person name="Riley R."/>
            <person name="Andreopoulos W."/>
            <person name="Labutti K."/>
            <person name="Pangilinan J."/>
            <person name="Ruiz-Duenas F.J."/>
            <person name="Barrasa J.M."/>
            <person name="Sanchez-Garcia M."/>
            <person name="Camarero S."/>
            <person name="Miyauchi S."/>
            <person name="Serrano A."/>
            <person name="Linde D."/>
            <person name="Babiker R."/>
            <person name="Drula E."/>
            <person name="Ayuso-Fernandez I."/>
            <person name="Pacheco R."/>
            <person name="Padilla G."/>
            <person name="Ferreira P."/>
            <person name="Barriuso J."/>
            <person name="Kellner H."/>
            <person name="Castanera R."/>
            <person name="Alfaro M."/>
            <person name="Ramirez L."/>
            <person name="Pisabarro A.G."/>
            <person name="Kuo A."/>
            <person name="Tritt A."/>
            <person name="Lipzen A."/>
            <person name="He G."/>
            <person name="Yan M."/>
            <person name="Ng V."/>
            <person name="Cullen D."/>
            <person name="Martin F."/>
            <person name="Rosso M.-N."/>
            <person name="Henrissat B."/>
            <person name="Hibbett D."/>
            <person name="Martinez A.T."/>
            <person name="Grigoriev I.V."/>
        </authorList>
    </citation>
    <scope>NUCLEOTIDE SEQUENCE</scope>
    <source>
        <strain evidence="3">AH 40177</strain>
    </source>
</reference>
<name>A0A9P5TXC7_9AGAR</name>
<feature type="coiled-coil region" evidence="1">
    <location>
        <begin position="83"/>
        <end position="120"/>
    </location>
</feature>
<dbReference type="EMBL" id="JADNRY010000430">
    <property type="protein sequence ID" value="KAF9056806.1"/>
    <property type="molecule type" value="Genomic_DNA"/>
</dbReference>
<keyword evidence="1" id="KW-0175">Coiled coil</keyword>
<evidence type="ECO:0000256" key="1">
    <source>
        <dbReference type="SAM" id="Coils"/>
    </source>
</evidence>